<keyword evidence="2" id="KW-1185">Reference proteome</keyword>
<accession>A0ACB6ZWH5</accession>
<comment type="caution">
    <text evidence="1">The sequence shown here is derived from an EMBL/GenBank/DDBJ whole genome shotgun (WGS) entry which is preliminary data.</text>
</comment>
<reference evidence="1" key="2">
    <citation type="journal article" date="2020" name="Nat. Commun.">
        <title>Large-scale genome sequencing of mycorrhizal fungi provides insights into the early evolution of symbiotic traits.</title>
        <authorList>
            <person name="Miyauchi S."/>
            <person name="Kiss E."/>
            <person name="Kuo A."/>
            <person name="Drula E."/>
            <person name="Kohler A."/>
            <person name="Sanchez-Garcia M."/>
            <person name="Morin E."/>
            <person name="Andreopoulos B."/>
            <person name="Barry K.W."/>
            <person name="Bonito G."/>
            <person name="Buee M."/>
            <person name="Carver A."/>
            <person name="Chen C."/>
            <person name="Cichocki N."/>
            <person name="Clum A."/>
            <person name="Culley D."/>
            <person name="Crous P.W."/>
            <person name="Fauchery L."/>
            <person name="Girlanda M."/>
            <person name="Hayes R.D."/>
            <person name="Keri Z."/>
            <person name="LaButti K."/>
            <person name="Lipzen A."/>
            <person name="Lombard V."/>
            <person name="Magnuson J."/>
            <person name="Maillard F."/>
            <person name="Murat C."/>
            <person name="Nolan M."/>
            <person name="Ohm R.A."/>
            <person name="Pangilinan J."/>
            <person name="Pereira M.F."/>
            <person name="Perotto S."/>
            <person name="Peter M."/>
            <person name="Pfister S."/>
            <person name="Riley R."/>
            <person name="Sitrit Y."/>
            <person name="Stielow J.B."/>
            <person name="Szollosi G."/>
            <person name="Zifcakova L."/>
            <person name="Stursova M."/>
            <person name="Spatafora J.W."/>
            <person name="Tedersoo L."/>
            <person name="Vaario L.M."/>
            <person name="Yamada A."/>
            <person name="Yan M."/>
            <person name="Wang P."/>
            <person name="Xu J."/>
            <person name="Bruns T."/>
            <person name="Baldrian P."/>
            <person name="Vilgalys R."/>
            <person name="Dunand C."/>
            <person name="Henrissat B."/>
            <person name="Grigoriev I.V."/>
            <person name="Hibbett D."/>
            <person name="Nagy L.G."/>
            <person name="Martin F.M."/>
        </authorList>
    </citation>
    <scope>NUCLEOTIDE SEQUENCE</scope>
    <source>
        <strain evidence="1">P2</strain>
    </source>
</reference>
<proteinExistence type="predicted"/>
<organism evidence="1 2">
    <name type="scientific">Thelephora ganbajun</name>
    <name type="common">Ganba fungus</name>
    <dbReference type="NCBI Taxonomy" id="370292"/>
    <lineage>
        <taxon>Eukaryota</taxon>
        <taxon>Fungi</taxon>
        <taxon>Dikarya</taxon>
        <taxon>Basidiomycota</taxon>
        <taxon>Agaricomycotina</taxon>
        <taxon>Agaricomycetes</taxon>
        <taxon>Thelephorales</taxon>
        <taxon>Thelephoraceae</taxon>
        <taxon>Thelephora</taxon>
    </lineage>
</organism>
<reference evidence="1" key="1">
    <citation type="submission" date="2019-10" db="EMBL/GenBank/DDBJ databases">
        <authorList>
            <consortium name="DOE Joint Genome Institute"/>
            <person name="Kuo A."/>
            <person name="Miyauchi S."/>
            <person name="Kiss E."/>
            <person name="Drula E."/>
            <person name="Kohler A."/>
            <person name="Sanchez-Garcia M."/>
            <person name="Andreopoulos B."/>
            <person name="Barry K.W."/>
            <person name="Bonito G."/>
            <person name="Buee M."/>
            <person name="Carver A."/>
            <person name="Chen C."/>
            <person name="Cichocki N."/>
            <person name="Clum A."/>
            <person name="Culley D."/>
            <person name="Crous P.W."/>
            <person name="Fauchery L."/>
            <person name="Girlanda M."/>
            <person name="Hayes R."/>
            <person name="Keri Z."/>
            <person name="Labutti K."/>
            <person name="Lipzen A."/>
            <person name="Lombard V."/>
            <person name="Magnuson J."/>
            <person name="Maillard F."/>
            <person name="Morin E."/>
            <person name="Murat C."/>
            <person name="Nolan M."/>
            <person name="Ohm R."/>
            <person name="Pangilinan J."/>
            <person name="Pereira M."/>
            <person name="Perotto S."/>
            <person name="Peter M."/>
            <person name="Riley R."/>
            <person name="Sitrit Y."/>
            <person name="Stielow B."/>
            <person name="Szollosi G."/>
            <person name="Zifcakova L."/>
            <person name="Stursova M."/>
            <person name="Spatafora J.W."/>
            <person name="Tedersoo L."/>
            <person name="Vaario L.-M."/>
            <person name="Yamada A."/>
            <person name="Yan M."/>
            <person name="Wang P."/>
            <person name="Xu J."/>
            <person name="Bruns T."/>
            <person name="Baldrian P."/>
            <person name="Vilgalys R."/>
            <person name="Henrissat B."/>
            <person name="Grigoriev I.V."/>
            <person name="Hibbett D."/>
            <person name="Nagy L.G."/>
            <person name="Martin F.M."/>
        </authorList>
    </citation>
    <scope>NUCLEOTIDE SEQUENCE</scope>
    <source>
        <strain evidence="1">P2</strain>
    </source>
</reference>
<evidence type="ECO:0000313" key="2">
    <source>
        <dbReference type="Proteomes" id="UP000886501"/>
    </source>
</evidence>
<protein>
    <submittedName>
        <fullName evidence="1">Uncharacterized protein</fullName>
    </submittedName>
</protein>
<evidence type="ECO:0000313" key="1">
    <source>
        <dbReference type="EMBL" id="KAF9654017.1"/>
    </source>
</evidence>
<gene>
    <name evidence="1" type="ORF">BDM02DRAFT_3265153</name>
</gene>
<dbReference type="Proteomes" id="UP000886501">
    <property type="component" value="Unassembled WGS sequence"/>
</dbReference>
<sequence>MEECRGPDSALTAGAQPSLAPSASDSPREWNAVIREFLSTAGLTQAARGFDADMVIMNPGFERDVVPGALDRLLHSLVCLGKHPQQSPQSGSLDQRKLEHVHLRSGTEPGTQSQTIKEISHFLARNRARNNASNTAEFLSRRSRDPEGDPQGDTPSCARTDAKSINRDLQMKYDIAKNKDGSLRSTLRTDQTLSTNQLATPVHQTVLEGRLRDVEDHLAVRYVPLPPNSITDRLKFLEDRIIQLERDFPPWAALHLNQPNREWPPRPQQTPIIVPPRMLSTSDPASIPVTSMNNTPKKQTRADSSLRKAVLERLEVQQATSTRGRGTPMDVDKE</sequence>
<dbReference type="EMBL" id="MU117962">
    <property type="protein sequence ID" value="KAF9654017.1"/>
    <property type="molecule type" value="Genomic_DNA"/>
</dbReference>
<name>A0ACB6ZWH5_THEGA</name>